<dbReference type="EMBL" id="JBHSFO010000015">
    <property type="protein sequence ID" value="MFC4606010.1"/>
    <property type="molecule type" value="Genomic_DNA"/>
</dbReference>
<dbReference type="InterPro" id="IPR036271">
    <property type="entry name" value="Tet_transcr_reg_TetR-rel_C_sf"/>
</dbReference>
<keyword evidence="4" id="KW-0804">Transcription</keyword>
<evidence type="ECO:0000313" key="8">
    <source>
        <dbReference type="Proteomes" id="UP001595914"/>
    </source>
</evidence>
<protein>
    <submittedName>
        <fullName evidence="7">TetR/AcrR family transcriptional regulator</fullName>
    </submittedName>
</protein>
<evidence type="ECO:0000256" key="3">
    <source>
        <dbReference type="ARBA" id="ARBA00023125"/>
    </source>
</evidence>
<evidence type="ECO:0000259" key="6">
    <source>
        <dbReference type="PROSITE" id="PS50977"/>
    </source>
</evidence>
<reference evidence="8" key="1">
    <citation type="journal article" date="2019" name="Int. J. Syst. Evol. Microbiol.">
        <title>The Global Catalogue of Microorganisms (GCM) 10K type strain sequencing project: providing services to taxonomists for standard genome sequencing and annotation.</title>
        <authorList>
            <consortium name="The Broad Institute Genomics Platform"/>
            <consortium name="The Broad Institute Genome Sequencing Center for Infectious Disease"/>
            <person name="Wu L."/>
            <person name="Ma J."/>
        </authorList>
    </citation>
    <scope>NUCLEOTIDE SEQUENCE [LARGE SCALE GENOMIC DNA]</scope>
    <source>
        <strain evidence="8">CCUG 54520</strain>
    </source>
</reference>
<dbReference type="InterPro" id="IPR050109">
    <property type="entry name" value="HTH-type_TetR-like_transc_reg"/>
</dbReference>
<gene>
    <name evidence="7" type="ORF">ACFO6S_20105</name>
</gene>
<dbReference type="InterPro" id="IPR039538">
    <property type="entry name" value="BetI_C"/>
</dbReference>
<proteinExistence type="predicted"/>
<evidence type="ECO:0000256" key="5">
    <source>
        <dbReference type="PROSITE-ProRule" id="PRU00335"/>
    </source>
</evidence>
<dbReference type="InterPro" id="IPR009057">
    <property type="entry name" value="Homeodomain-like_sf"/>
</dbReference>
<comment type="caution">
    <text evidence="7">The sequence shown here is derived from an EMBL/GenBank/DDBJ whole genome shotgun (WGS) entry which is preliminary data.</text>
</comment>
<dbReference type="Gene3D" id="1.10.357.10">
    <property type="entry name" value="Tetracycline Repressor, domain 2"/>
    <property type="match status" value="1"/>
</dbReference>
<dbReference type="SUPFAM" id="SSF46689">
    <property type="entry name" value="Homeodomain-like"/>
    <property type="match status" value="1"/>
</dbReference>
<accession>A0ABV9FYJ3</accession>
<feature type="DNA-binding region" description="H-T-H motif" evidence="5">
    <location>
        <begin position="37"/>
        <end position="56"/>
    </location>
</feature>
<dbReference type="Pfam" id="PF00440">
    <property type="entry name" value="TetR_N"/>
    <property type="match status" value="1"/>
</dbReference>
<keyword evidence="3 5" id="KW-0238">DNA-binding</keyword>
<keyword evidence="8" id="KW-1185">Reference proteome</keyword>
<dbReference type="PANTHER" id="PTHR30055:SF226">
    <property type="entry name" value="HTH-TYPE TRANSCRIPTIONAL REGULATOR PKSA"/>
    <property type="match status" value="1"/>
</dbReference>
<evidence type="ECO:0000313" key="7">
    <source>
        <dbReference type="EMBL" id="MFC4606010.1"/>
    </source>
</evidence>
<dbReference type="SUPFAM" id="SSF48498">
    <property type="entry name" value="Tetracyclin repressor-like, C-terminal domain"/>
    <property type="match status" value="1"/>
</dbReference>
<dbReference type="Pfam" id="PF13977">
    <property type="entry name" value="TetR_C_6"/>
    <property type="match status" value="1"/>
</dbReference>
<keyword evidence="2" id="KW-0805">Transcription regulation</keyword>
<dbReference type="PRINTS" id="PR00455">
    <property type="entry name" value="HTHTETR"/>
</dbReference>
<sequence>MTERQRGGRAAKAEARREAILDAAMAEIAERGYRATTLAAVAARVGLTQPGILHYFPSKKHLLIGVLEARDQWDTAAVLARSTDVRLAHLEQVVEFNAERPGIVQTYTALAAESATGQHPAREFFTERYAAARETFTAFLHKEFGDRMPGGLTPEQAAPLLIAAIDGIQIQWLLAPDEVDMPAAFRNLVALLTAGAPAEDPAGSRSPHPPTPDA</sequence>
<name>A0ABV9FYJ3_9NOCA</name>
<dbReference type="InterPro" id="IPR001647">
    <property type="entry name" value="HTH_TetR"/>
</dbReference>
<dbReference type="PANTHER" id="PTHR30055">
    <property type="entry name" value="HTH-TYPE TRANSCRIPTIONAL REGULATOR RUTR"/>
    <property type="match status" value="1"/>
</dbReference>
<feature type="domain" description="HTH tetR-type" evidence="6">
    <location>
        <begin position="14"/>
        <end position="74"/>
    </location>
</feature>
<dbReference type="PROSITE" id="PS50977">
    <property type="entry name" value="HTH_TETR_2"/>
    <property type="match status" value="1"/>
</dbReference>
<organism evidence="7 8">
    <name type="scientific">Rhodococcus kronopolitis</name>
    <dbReference type="NCBI Taxonomy" id="1460226"/>
    <lineage>
        <taxon>Bacteria</taxon>
        <taxon>Bacillati</taxon>
        <taxon>Actinomycetota</taxon>
        <taxon>Actinomycetes</taxon>
        <taxon>Mycobacteriales</taxon>
        <taxon>Nocardiaceae</taxon>
        <taxon>Rhodococcus</taxon>
    </lineage>
</organism>
<evidence type="ECO:0000256" key="1">
    <source>
        <dbReference type="ARBA" id="ARBA00022491"/>
    </source>
</evidence>
<evidence type="ECO:0000256" key="2">
    <source>
        <dbReference type="ARBA" id="ARBA00023015"/>
    </source>
</evidence>
<evidence type="ECO:0000256" key="4">
    <source>
        <dbReference type="ARBA" id="ARBA00023163"/>
    </source>
</evidence>
<keyword evidence="1" id="KW-0678">Repressor</keyword>
<dbReference type="Proteomes" id="UP001595914">
    <property type="component" value="Unassembled WGS sequence"/>
</dbReference>
<dbReference type="RefSeq" id="WP_378419749.1">
    <property type="nucleotide sequence ID" value="NZ_JBHSFO010000015.1"/>
</dbReference>